<dbReference type="EMBL" id="CATQJA010002618">
    <property type="protein sequence ID" value="CAJ0573387.1"/>
    <property type="molecule type" value="Genomic_DNA"/>
</dbReference>
<feature type="non-terminal residue" evidence="1">
    <location>
        <position position="244"/>
    </location>
</feature>
<protein>
    <submittedName>
        <fullName evidence="1">Uncharacterized protein</fullName>
    </submittedName>
</protein>
<proteinExistence type="predicted"/>
<sequence length="244" mass="27470">MAMKIVSPRIKAINEEYALTTENAYEMEMNRCKAGFLTSSSGWVCSRPNMERCLKRRNASESSHRCHKNSLPRGASRTIELSDGARQLPGEKLLQIALKVLQQSCFLRRIESSCARRTHVEGITEPEGCFCTANRRQIPKQIKACVTTPEICSGQTINLANAVRLDASTAKSYLKMQPIKRQAKRYYEEAKRTKGSNLHHGNKVALRFPRRAESPGRRHQLAAHYPKEIIGPKISPCSTMRIGS</sequence>
<dbReference type="AlphaFoldDB" id="A0AA36G031"/>
<organism evidence="1 2">
    <name type="scientific">Mesorhabditis spiculigera</name>
    <dbReference type="NCBI Taxonomy" id="96644"/>
    <lineage>
        <taxon>Eukaryota</taxon>
        <taxon>Metazoa</taxon>
        <taxon>Ecdysozoa</taxon>
        <taxon>Nematoda</taxon>
        <taxon>Chromadorea</taxon>
        <taxon>Rhabditida</taxon>
        <taxon>Rhabditina</taxon>
        <taxon>Rhabditomorpha</taxon>
        <taxon>Rhabditoidea</taxon>
        <taxon>Rhabditidae</taxon>
        <taxon>Mesorhabditinae</taxon>
        <taxon>Mesorhabditis</taxon>
    </lineage>
</organism>
<evidence type="ECO:0000313" key="2">
    <source>
        <dbReference type="Proteomes" id="UP001177023"/>
    </source>
</evidence>
<accession>A0AA36G031</accession>
<evidence type="ECO:0000313" key="1">
    <source>
        <dbReference type="EMBL" id="CAJ0573387.1"/>
    </source>
</evidence>
<name>A0AA36G031_9BILA</name>
<reference evidence="1" key="1">
    <citation type="submission" date="2023-06" db="EMBL/GenBank/DDBJ databases">
        <authorList>
            <person name="Delattre M."/>
        </authorList>
    </citation>
    <scope>NUCLEOTIDE SEQUENCE</scope>
    <source>
        <strain evidence="1">AF72</strain>
    </source>
</reference>
<dbReference type="Proteomes" id="UP001177023">
    <property type="component" value="Unassembled WGS sequence"/>
</dbReference>
<gene>
    <name evidence="1" type="ORF">MSPICULIGERA_LOCUS11746</name>
</gene>
<comment type="caution">
    <text evidence="1">The sequence shown here is derived from an EMBL/GenBank/DDBJ whole genome shotgun (WGS) entry which is preliminary data.</text>
</comment>
<keyword evidence="2" id="KW-1185">Reference proteome</keyword>